<dbReference type="EMBL" id="FSRL01000001">
    <property type="protein sequence ID" value="SIO15452.1"/>
    <property type="molecule type" value="Genomic_DNA"/>
</dbReference>
<comment type="similarity">
    <text evidence="1">Belongs to the LysR transcriptional regulatory family.</text>
</comment>
<evidence type="ECO:0000313" key="7">
    <source>
        <dbReference type="Proteomes" id="UP000184932"/>
    </source>
</evidence>
<dbReference type="PANTHER" id="PTHR30537:SF3">
    <property type="entry name" value="TRANSCRIPTIONAL REGULATORY PROTEIN"/>
    <property type="match status" value="1"/>
</dbReference>
<protein>
    <submittedName>
        <fullName evidence="6">Transcriptional regulator, LysR family</fullName>
    </submittedName>
</protein>
<dbReference type="RefSeq" id="WP_074257063.1">
    <property type="nucleotide sequence ID" value="NZ_FSRL01000001.1"/>
</dbReference>
<dbReference type="STRING" id="1217970.SAMN05444002_3125"/>
<dbReference type="GO" id="GO:0043565">
    <property type="term" value="F:sequence-specific DNA binding"/>
    <property type="evidence" value="ECO:0007669"/>
    <property type="project" value="TreeGrafter"/>
</dbReference>
<accession>A0A1N6H6S9</accession>
<evidence type="ECO:0000313" key="6">
    <source>
        <dbReference type="EMBL" id="SIO15452.1"/>
    </source>
</evidence>
<dbReference type="SUPFAM" id="SSF53850">
    <property type="entry name" value="Periplasmic binding protein-like II"/>
    <property type="match status" value="1"/>
</dbReference>
<dbReference type="InterPro" id="IPR005119">
    <property type="entry name" value="LysR_subst-bd"/>
</dbReference>
<dbReference type="PANTHER" id="PTHR30537">
    <property type="entry name" value="HTH-TYPE TRANSCRIPTIONAL REGULATOR"/>
    <property type="match status" value="1"/>
</dbReference>
<dbReference type="Gene3D" id="3.40.190.290">
    <property type="match status" value="1"/>
</dbReference>
<dbReference type="Gene3D" id="1.10.10.10">
    <property type="entry name" value="Winged helix-like DNA-binding domain superfamily/Winged helix DNA-binding domain"/>
    <property type="match status" value="1"/>
</dbReference>
<dbReference type="Proteomes" id="UP000184932">
    <property type="component" value="Unassembled WGS sequence"/>
</dbReference>
<dbReference type="GO" id="GO:0006351">
    <property type="term" value="P:DNA-templated transcription"/>
    <property type="evidence" value="ECO:0007669"/>
    <property type="project" value="TreeGrafter"/>
</dbReference>
<evidence type="ECO:0000256" key="4">
    <source>
        <dbReference type="ARBA" id="ARBA00023163"/>
    </source>
</evidence>
<evidence type="ECO:0000259" key="5">
    <source>
        <dbReference type="PROSITE" id="PS50931"/>
    </source>
</evidence>
<dbReference type="GO" id="GO:0003700">
    <property type="term" value="F:DNA-binding transcription factor activity"/>
    <property type="evidence" value="ECO:0007669"/>
    <property type="project" value="InterPro"/>
</dbReference>
<sequence length="304" mass="32942">MANPLSALDWSRVQAFLAVVDTGSLSGAARQLGTSQPTLGRQVKALEEALSTRLFKRAAKGLELTEAGAALVEPARAMQEAAMRMQLTAAGREEELAGTVRITAPVAVSRWLLPPVVARLRRAAPEIQLELVPNDASDNLLFREADIAVRMYQPTQLDLVARRLGDLRMGLYAAESYLAGRELPSDLAELMQMDLVGNDREERIIRGLRDFGIASDRHSFGTRVDDQSVYWALVCAGCGLGFGPCIVGDVEPGVVAVLRGPPVPSLPMWLAAHEEVRRVPRVARVWDALTEALPPLLDPAAPRA</sequence>
<evidence type="ECO:0000256" key="1">
    <source>
        <dbReference type="ARBA" id="ARBA00009437"/>
    </source>
</evidence>
<dbReference type="OrthoDB" id="9798121at2"/>
<keyword evidence="3" id="KW-0238">DNA-binding</keyword>
<name>A0A1N6H6S9_9RHOB</name>
<dbReference type="InterPro" id="IPR036388">
    <property type="entry name" value="WH-like_DNA-bd_sf"/>
</dbReference>
<keyword evidence="2" id="KW-0805">Transcription regulation</keyword>
<dbReference type="InterPro" id="IPR058163">
    <property type="entry name" value="LysR-type_TF_proteobact-type"/>
</dbReference>
<dbReference type="InterPro" id="IPR036390">
    <property type="entry name" value="WH_DNA-bd_sf"/>
</dbReference>
<dbReference type="Pfam" id="PF03466">
    <property type="entry name" value="LysR_substrate"/>
    <property type="match status" value="1"/>
</dbReference>
<dbReference type="FunFam" id="1.10.10.10:FF:000001">
    <property type="entry name" value="LysR family transcriptional regulator"/>
    <property type="match status" value="1"/>
</dbReference>
<reference evidence="7" key="1">
    <citation type="submission" date="2016-11" db="EMBL/GenBank/DDBJ databases">
        <authorList>
            <person name="Varghese N."/>
            <person name="Submissions S."/>
        </authorList>
    </citation>
    <scope>NUCLEOTIDE SEQUENCE [LARGE SCALE GENOMIC DNA]</scope>
    <source>
        <strain evidence="7">DSM 29440</strain>
    </source>
</reference>
<dbReference type="PRINTS" id="PR00039">
    <property type="entry name" value="HTHLYSR"/>
</dbReference>
<evidence type="ECO:0000256" key="3">
    <source>
        <dbReference type="ARBA" id="ARBA00023125"/>
    </source>
</evidence>
<keyword evidence="7" id="KW-1185">Reference proteome</keyword>
<gene>
    <name evidence="6" type="ORF">SAMN05444002_3125</name>
</gene>
<dbReference type="Pfam" id="PF00126">
    <property type="entry name" value="HTH_1"/>
    <property type="match status" value="1"/>
</dbReference>
<dbReference type="PROSITE" id="PS50931">
    <property type="entry name" value="HTH_LYSR"/>
    <property type="match status" value="1"/>
</dbReference>
<organism evidence="6 7">
    <name type="scientific">Vannielia litorea</name>
    <dbReference type="NCBI Taxonomy" id="1217970"/>
    <lineage>
        <taxon>Bacteria</taxon>
        <taxon>Pseudomonadati</taxon>
        <taxon>Pseudomonadota</taxon>
        <taxon>Alphaproteobacteria</taxon>
        <taxon>Rhodobacterales</taxon>
        <taxon>Paracoccaceae</taxon>
        <taxon>Vannielia</taxon>
    </lineage>
</organism>
<keyword evidence="4" id="KW-0804">Transcription</keyword>
<dbReference type="AlphaFoldDB" id="A0A1N6H6S9"/>
<dbReference type="SUPFAM" id="SSF46785">
    <property type="entry name" value="Winged helix' DNA-binding domain"/>
    <property type="match status" value="1"/>
</dbReference>
<evidence type="ECO:0000256" key="2">
    <source>
        <dbReference type="ARBA" id="ARBA00023015"/>
    </source>
</evidence>
<dbReference type="InterPro" id="IPR000847">
    <property type="entry name" value="LysR_HTH_N"/>
</dbReference>
<proteinExistence type="inferred from homology"/>
<feature type="domain" description="HTH lysR-type" evidence="5">
    <location>
        <begin position="8"/>
        <end position="65"/>
    </location>
</feature>